<dbReference type="EC" id="3.4.23.43" evidence="9"/>
<feature type="transmembrane region" description="Helical" evidence="6">
    <location>
        <begin position="167"/>
        <end position="183"/>
    </location>
</feature>
<feature type="transmembrane region" description="Helical" evidence="6">
    <location>
        <begin position="34"/>
        <end position="51"/>
    </location>
</feature>
<gene>
    <name evidence="10" type="ORF">O3H35_13020</name>
    <name evidence="9" type="ORF">O3H54_15470</name>
</gene>
<evidence type="ECO:0000313" key="9">
    <source>
        <dbReference type="EMBL" id="MCZ3367289.1"/>
    </source>
</evidence>
<keyword evidence="11" id="KW-1185">Reference proteome</keyword>
<evidence type="ECO:0000259" key="8">
    <source>
        <dbReference type="Pfam" id="PF06819"/>
    </source>
</evidence>
<evidence type="ECO:0000313" key="11">
    <source>
        <dbReference type="Proteomes" id="UP001068021"/>
    </source>
</evidence>
<organism evidence="9 11">
    <name type="scientific">Methanobacterium veterum</name>
    <dbReference type="NCBI Taxonomy" id="408577"/>
    <lineage>
        <taxon>Archaea</taxon>
        <taxon>Methanobacteriati</taxon>
        <taxon>Methanobacteriota</taxon>
        <taxon>Methanomada group</taxon>
        <taxon>Methanobacteria</taxon>
        <taxon>Methanobacteriales</taxon>
        <taxon>Methanobacteriaceae</taxon>
        <taxon>Methanobacterium</taxon>
    </lineage>
</organism>
<evidence type="ECO:0000256" key="4">
    <source>
        <dbReference type="ARBA" id="ARBA00022989"/>
    </source>
</evidence>
<dbReference type="InterPro" id="IPR000045">
    <property type="entry name" value="Prepilin_IV_endopep_pep"/>
</dbReference>
<evidence type="ECO:0000259" key="7">
    <source>
        <dbReference type="Pfam" id="PF01478"/>
    </source>
</evidence>
<evidence type="ECO:0000256" key="2">
    <source>
        <dbReference type="ARBA" id="ARBA00022475"/>
    </source>
</evidence>
<reference evidence="9" key="1">
    <citation type="submission" date="2022-12" db="EMBL/GenBank/DDBJ databases">
        <title>Reclassification of two methanogenic archaea species isolated from the Kolyma lowland permafrost.</title>
        <authorList>
            <person name="Trubitsyn V.E."/>
            <person name="Rivkina E.M."/>
            <person name="Shcherbakova V.A."/>
        </authorList>
    </citation>
    <scope>NUCLEOTIDE SEQUENCE</scope>
    <source>
        <strain evidence="9">M2</strain>
        <strain evidence="10">MK4</strain>
    </source>
</reference>
<feature type="transmembrane region" description="Helical" evidence="6">
    <location>
        <begin position="89"/>
        <end position="109"/>
    </location>
</feature>
<dbReference type="Pfam" id="PF06819">
    <property type="entry name" value="Arc_PepC"/>
    <property type="match status" value="1"/>
</dbReference>
<comment type="caution">
    <text evidence="9">The sequence shown here is derived from an EMBL/GenBank/DDBJ whole genome shotgun (WGS) entry which is preliminary data.</text>
</comment>
<evidence type="ECO:0000256" key="1">
    <source>
        <dbReference type="ARBA" id="ARBA00004651"/>
    </source>
</evidence>
<keyword evidence="4 6" id="KW-1133">Transmembrane helix</keyword>
<dbReference type="Pfam" id="PF01478">
    <property type="entry name" value="Peptidase_A24"/>
    <property type="match status" value="1"/>
</dbReference>
<feature type="domain" description="Prepilin type IV endopeptidase peptidase" evidence="7">
    <location>
        <begin position="12"/>
        <end position="134"/>
    </location>
</feature>
<keyword evidence="9" id="KW-0378">Hydrolase</keyword>
<evidence type="ECO:0000256" key="3">
    <source>
        <dbReference type="ARBA" id="ARBA00022692"/>
    </source>
</evidence>
<dbReference type="RefSeq" id="WP_048082537.1">
    <property type="nucleotide sequence ID" value="NZ_JAPVER010000020.1"/>
</dbReference>
<dbReference type="PANTHER" id="PTHR36506">
    <property type="entry name" value="PREFLAGELLIN PEPTIDASE"/>
    <property type="match status" value="1"/>
</dbReference>
<keyword evidence="3 6" id="KW-0812">Transmembrane</keyword>
<accession>A0A9E5DM15</accession>
<evidence type="ECO:0000313" key="10">
    <source>
        <dbReference type="EMBL" id="MCZ3373563.1"/>
    </source>
</evidence>
<dbReference type="PANTHER" id="PTHR36506:SF1">
    <property type="entry name" value="PREFLAGELLIN PEPTIDASE"/>
    <property type="match status" value="1"/>
</dbReference>
<keyword evidence="2" id="KW-1003">Cell membrane</keyword>
<feature type="transmembrane region" description="Helical" evidence="6">
    <location>
        <begin position="356"/>
        <end position="385"/>
    </location>
</feature>
<name>A0A9E5DM15_9EURY</name>
<sequence>MVFDIPLVCTFIAIIACLYASYTDLKSGIIQNKLTFSLIGLGIVLNAVYAFMINDIWFIVTGVIFTAVIFALGYIFWKLGAWAGGDVKLFTALAALLPFYPLALSYNIWGAAFPIVSIYGFPITLIINSLLSILPFLLIYVLFIAIRRKPYLVDELLAPVKEYKKNIVLALVTTAAVSLTYVILPYLPYRTIVVSLVLIIVLSFIISKLPDMVKAVILFVFTVFALYTNIQVTVIGIVAIFLSITAIGIIRKLITSVNRKALQDDYEISDLKEGMIPAYNMYERADEVYVDDKGFFDKIKESLKNGDPTGITAPKGKLLISSMAAGLTEENITLLKKLFEENKIDPKIKIKRGVPFAPSILIGLLISLFIGDLAVILQKILYVILY</sequence>
<dbReference type="AlphaFoldDB" id="A0A9E5DM15"/>
<dbReference type="EMBL" id="JAPVER010000020">
    <property type="protein sequence ID" value="MCZ3367289.1"/>
    <property type="molecule type" value="Genomic_DNA"/>
</dbReference>
<feature type="domain" description="Peptidase A24A-predicted C-terminal archaea" evidence="8">
    <location>
        <begin position="240"/>
        <end position="350"/>
    </location>
</feature>
<dbReference type="Proteomes" id="UP001068021">
    <property type="component" value="Unassembled WGS sequence"/>
</dbReference>
<feature type="transmembrane region" description="Helical" evidence="6">
    <location>
        <begin position="121"/>
        <end position="146"/>
    </location>
</feature>
<dbReference type="EMBL" id="JAPVES010000030">
    <property type="protein sequence ID" value="MCZ3373563.1"/>
    <property type="molecule type" value="Genomic_DNA"/>
</dbReference>
<evidence type="ECO:0000256" key="5">
    <source>
        <dbReference type="ARBA" id="ARBA00023136"/>
    </source>
</evidence>
<dbReference type="Proteomes" id="UP001074446">
    <property type="component" value="Unassembled WGS sequence"/>
</dbReference>
<dbReference type="InterPro" id="IPR052218">
    <property type="entry name" value="Preflagellin_Peptidase"/>
</dbReference>
<feature type="transmembrane region" description="Helical" evidence="6">
    <location>
        <begin position="5"/>
        <end position="22"/>
    </location>
</feature>
<dbReference type="Gene3D" id="1.20.120.1220">
    <property type="match status" value="1"/>
</dbReference>
<dbReference type="InterPro" id="IPR009639">
    <property type="entry name" value="Pept_A24A_C_arc"/>
</dbReference>
<feature type="transmembrane region" description="Helical" evidence="6">
    <location>
        <begin position="57"/>
        <end position="77"/>
    </location>
</feature>
<proteinExistence type="predicted"/>
<feature type="transmembrane region" description="Helical" evidence="6">
    <location>
        <begin position="189"/>
        <end position="206"/>
    </location>
</feature>
<keyword evidence="5 6" id="KW-0472">Membrane</keyword>
<feature type="transmembrane region" description="Helical" evidence="6">
    <location>
        <begin position="213"/>
        <end position="230"/>
    </location>
</feature>
<dbReference type="GO" id="GO:0004190">
    <property type="term" value="F:aspartic-type endopeptidase activity"/>
    <property type="evidence" value="ECO:0007669"/>
    <property type="project" value="UniProtKB-EC"/>
</dbReference>
<protein>
    <submittedName>
        <fullName evidence="9">Prepilin peptidase</fullName>
        <ecNumber evidence="9">3.4.23.43</ecNumber>
    </submittedName>
</protein>
<dbReference type="GO" id="GO:0005886">
    <property type="term" value="C:plasma membrane"/>
    <property type="evidence" value="ECO:0007669"/>
    <property type="project" value="UniProtKB-SubCell"/>
</dbReference>
<comment type="subcellular location">
    <subcellularLocation>
        <location evidence="1">Cell membrane</location>
        <topology evidence="1">Multi-pass membrane protein</topology>
    </subcellularLocation>
</comment>
<evidence type="ECO:0000256" key="6">
    <source>
        <dbReference type="SAM" id="Phobius"/>
    </source>
</evidence>